<name>A0A6P4D088_ARADU</name>
<feature type="chain" id="PRO_5027962353" evidence="1">
    <location>
        <begin position="26"/>
        <end position="109"/>
    </location>
</feature>
<dbReference type="RefSeq" id="XP_015959329.1">
    <property type="nucleotide sequence ID" value="XM_016103843.3"/>
</dbReference>
<evidence type="ECO:0000313" key="3">
    <source>
        <dbReference type="RefSeq" id="XP_015959329.1"/>
    </source>
</evidence>
<proteinExistence type="predicted"/>
<gene>
    <name evidence="3" type="primary">LOC107483225</name>
</gene>
<dbReference type="Proteomes" id="UP000515211">
    <property type="component" value="Chromosome 4"/>
</dbReference>
<dbReference type="AlphaFoldDB" id="A0A6P4D088"/>
<reference evidence="2" key="1">
    <citation type="journal article" date="2016" name="Nat. Genet.">
        <title>The genome sequences of Arachis duranensis and Arachis ipaensis, the diploid ancestors of cultivated peanut.</title>
        <authorList>
            <person name="Bertioli D.J."/>
            <person name="Cannon S.B."/>
            <person name="Froenicke L."/>
            <person name="Huang G."/>
            <person name="Farmer A.D."/>
            <person name="Cannon E.K."/>
            <person name="Liu X."/>
            <person name="Gao D."/>
            <person name="Clevenger J."/>
            <person name="Dash S."/>
            <person name="Ren L."/>
            <person name="Moretzsohn M.C."/>
            <person name="Shirasawa K."/>
            <person name="Huang W."/>
            <person name="Vidigal B."/>
            <person name="Abernathy B."/>
            <person name="Chu Y."/>
            <person name="Niederhuth C.E."/>
            <person name="Umale P."/>
            <person name="Araujo A.C."/>
            <person name="Kozik A."/>
            <person name="Kim K.D."/>
            <person name="Burow M.D."/>
            <person name="Varshney R.K."/>
            <person name="Wang X."/>
            <person name="Zhang X."/>
            <person name="Barkley N."/>
            <person name="Guimaraes P.M."/>
            <person name="Isobe S."/>
            <person name="Guo B."/>
            <person name="Liao B."/>
            <person name="Stalker H.T."/>
            <person name="Schmitz R.J."/>
            <person name="Scheffler B.E."/>
            <person name="Leal-Bertioli S.C."/>
            <person name="Xun X."/>
            <person name="Jackson S.A."/>
            <person name="Michelmore R."/>
            <person name="Ozias-Akins P."/>
        </authorList>
    </citation>
    <scope>NUCLEOTIDE SEQUENCE [LARGE SCALE GENOMIC DNA]</scope>
    <source>
        <strain evidence="2">cv. V14167</strain>
    </source>
</reference>
<dbReference type="GeneID" id="107483225"/>
<sequence length="109" mass="12100">MDSSLAKLGFFFVLLAFASSLGAKAESEHPNAETNKLDKRACLSNVECGNGLCVNRFCDYRSDFKEKGLKFEAKDPNTEIDIVLTCESERNCPPGCRCFNARCECHHAN</sequence>
<reference evidence="3" key="2">
    <citation type="submission" date="2025-08" db="UniProtKB">
        <authorList>
            <consortium name="RefSeq"/>
        </authorList>
    </citation>
    <scope>IDENTIFICATION</scope>
    <source>
        <tissue evidence="3">Whole plant</tissue>
    </source>
</reference>
<accession>A0A6P4D088</accession>
<organism evidence="2 3">
    <name type="scientific">Arachis duranensis</name>
    <name type="common">Wild peanut</name>
    <dbReference type="NCBI Taxonomy" id="130453"/>
    <lineage>
        <taxon>Eukaryota</taxon>
        <taxon>Viridiplantae</taxon>
        <taxon>Streptophyta</taxon>
        <taxon>Embryophyta</taxon>
        <taxon>Tracheophyta</taxon>
        <taxon>Spermatophyta</taxon>
        <taxon>Magnoliopsida</taxon>
        <taxon>eudicotyledons</taxon>
        <taxon>Gunneridae</taxon>
        <taxon>Pentapetalae</taxon>
        <taxon>rosids</taxon>
        <taxon>fabids</taxon>
        <taxon>Fabales</taxon>
        <taxon>Fabaceae</taxon>
        <taxon>Papilionoideae</taxon>
        <taxon>50 kb inversion clade</taxon>
        <taxon>dalbergioids sensu lato</taxon>
        <taxon>Dalbergieae</taxon>
        <taxon>Pterocarpus clade</taxon>
        <taxon>Arachis</taxon>
    </lineage>
</organism>
<dbReference type="KEGG" id="adu:107483225"/>
<feature type="signal peptide" evidence="1">
    <location>
        <begin position="1"/>
        <end position="25"/>
    </location>
</feature>
<keyword evidence="2" id="KW-1185">Reference proteome</keyword>
<evidence type="ECO:0000313" key="2">
    <source>
        <dbReference type="Proteomes" id="UP000515211"/>
    </source>
</evidence>
<evidence type="ECO:0000256" key="1">
    <source>
        <dbReference type="SAM" id="SignalP"/>
    </source>
</evidence>
<keyword evidence="1" id="KW-0732">Signal</keyword>
<protein>
    <submittedName>
        <fullName evidence="3">Uncharacterized protein LOC107483225</fullName>
    </submittedName>
</protein>